<keyword evidence="3" id="KW-0812">Transmembrane</keyword>
<dbReference type="AlphaFoldDB" id="A0A835JP37"/>
<proteinExistence type="predicted"/>
<dbReference type="PANTHER" id="PTHR10434:SF11">
    <property type="entry name" value="1-ACYL-SN-GLYCEROL-3-PHOSPHATE ACYLTRANSFERASE"/>
    <property type="match status" value="1"/>
</dbReference>
<evidence type="ECO:0000259" key="4">
    <source>
        <dbReference type="SMART" id="SM00563"/>
    </source>
</evidence>
<dbReference type="SUPFAM" id="SSF69593">
    <property type="entry name" value="Glycerol-3-phosphate (1)-acyltransferase"/>
    <property type="match status" value="1"/>
</dbReference>
<keyword evidence="2" id="KW-0012">Acyltransferase</keyword>
<dbReference type="Pfam" id="PF01553">
    <property type="entry name" value="Acyltransferase"/>
    <property type="match status" value="1"/>
</dbReference>
<dbReference type="InterPro" id="IPR002123">
    <property type="entry name" value="Plipid/glycerol_acylTrfase"/>
</dbReference>
<protein>
    <recommendedName>
        <fullName evidence="4">Phospholipid/glycerol acyltransferase domain-containing protein</fullName>
    </recommendedName>
</protein>
<feature type="domain" description="Phospholipid/glycerol acyltransferase" evidence="4">
    <location>
        <begin position="194"/>
        <end position="301"/>
    </location>
</feature>
<feature type="transmembrane region" description="Helical" evidence="3">
    <location>
        <begin position="72"/>
        <end position="105"/>
    </location>
</feature>
<keyword evidence="1" id="KW-0808">Transferase</keyword>
<keyword evidence="3" id="KW-0472">Membrane</keyword>
<dbReference type="OrthoDB" id="202234at2759"/>
<dbReference type="PANTHER" id="PTHR10434">
    <property type="entry name" value="1-ACYL-SN-GLYCEROL-3-PHOSPHATE ACYLTRANSFERASE"/>
    <property type="match status" value="1"/>
</dbReference>
<dbReference type="GO" id="GO:0003841">
    <property type="term" value="F:1-acylglycerol-3-phosphate O-acyltransferase activity"/>
    <property type="evidence" value="ECO:0007669"/>
    <property type="project" value="TreeGrafter"/>
</dbReference>
<dbReference type="CDD" id="cd07989">
    <property type="entry name" value="LPLAT_AGPAT-like"/>
    <property type="match status" value="1"/>
</dbReference>
<sequence length="362" mass="41612">MVLVASFHFLGNQTESYWVWDNTGGGSYMRNRRLESFLDTNSTANGKQTPKILVREEVVKCSKSDVYIDDDGWISALISCVRIVVCFLSMMVTTFVWSLILFLLLPWPYERIRQGNIYGHVTGRMLAPTNYNLVVTPFGFGQTNKFRIVELIYNARRTCCGRLNEMALDLVEGNMWILGNPIRIHGSEFSNERAIYICNHASPIDIFLMMWLTPTGTVGIAKKEIIWYPLFGQLYVLANHLRIDRTNPAAAIQSMKEVAHAVVKNNLSLIIFPEGTRSKDGRLQPFKKTRLPIVPMIFTGTHHAWRKGGLHVRPAPITVRYLRPIKTDDWTEDKVNDYIRLLHDIYVENLPEAQRPLHYKIL</sequence>
<organism evidence="5 6">
    <name type="scientific">Salix dunnii</name>
    <dbReference type="NCBI Taxonomy" id="1413687"/>
    <lineage>
        <taxon>Eukaryota</taxon>
        <taxon>Viridiplantae</taxon>
        <taxon>Streptophyta</taxon>
        <taxon>Embryophyta</taxon>
        <taxon>Tracheophyta</taxon>
        <taxon>Spermatophyta</taxon>
        <taxon>Magnoliopsida</taxon>
        <taxon>eudicotyledons</taxon>
        <taxon>Gunneridae</taxon>
        <taxon>Pentapetalae</taxon>
        <taxon>rosids</taxon>
        <taxon>fabids</taxon>
        <taxon>Malpighiales</taxon>
        <taxon>Salicaceae</taxon>
        <taxon>Saliceae</taxon>
        <taxon>Salix</taxon>
    </lineage>
</organism>
<evidence type="ECO:0000313" key="5">
    <source>
        <dbReference type="EMBL" id="KAF9672986.1"/>
    </source>
</evidence>
<evidence type="ECO:0000313" key="6">
    <source>
        <dbReference type="Proteomes" id="UP000657918"/>
    </source>
</evidence>
<accession>A0A835JP37</accession>
<evidence type="ECO:0000256" key="3">
    <source>
        <dbReference type="SAM" id="Phobius"/>
    </source>
</evidence>
<name>A0A835JP37_9ROSI</name>
<evidence type="ECO:0000256" key="1">
    <source>
        <dbReference type="ARBA" id="ARBA00022679"/>
    </source>
</evidence>
<gene>
    <name evidence="5" type="ORF">SADUNF_Sadunf11G0101400</name>
</gene>
<keyword evidence="3" id="KW-1133">Transmembrane helix</keyword>
<keyword evidence="6" id="KW-1185">Reference proteome</keyword>
<dbReference type="GO" id="GO:0006654">
    <property type="term" value="P:phosphatidic acid biosynthetic process"/>
    <property type="evidence" value="ECO:0007669"/>
    <property type="project" value="TreeGrafter"/>
</dbReference>
<dbReference type="Proteomes" id="UP000657918">
    <property type="component" value="Chromosome 11"/>
</dbReference>
<dbReference type="EMBL" id="JADGMS010000011">
    <property type="protein sequence ID" value="KAF9672986.1"/>
    <property type="molecule type" value="Genomic_DNA"/>
</dbReference>
<dbReference type="GO" id="GO:0005783">
    <property type="term" value="C:endoplasmic reticulum"/>
    <property type="evidence" value="ECO:0007669"/>
    <property type="project" value="TreeGrafter"/>
</dbReference>
<comment type="caution">
    <text evidence="5">The sequence shown here is derived from an EMBL/GenBank/DDBJ whole genome shotgun (WGS) entry which is preliminary data.</text>
</comment>
<dbReference type="SMART" id="SM00563">
    <property type="entry name" value="PlsC"/>
    <property type="match status" value="1"/>
</dbReference>
<evidence type="ECO:0000256" key="2">
    <source>
        <dbReference type="ARBA" id="ARBA00023315"/>
    </source>
</evidence>
<reference evidence="5 6" key="1">
    <citation type="submission" date="2020-10" db="EMBL/GenBank/DDBJ databases">
        <title>Plant Genome Project.</title>
        <authorList>
            <person name="Zhang R.-G."/>
        </authorList>
    </citation>
    <scope>NUCLEOTIDE SEQUENCE [LARGE SCALE GENOMIC DNA]</scope>
    <source>
        <strain evidence="5">FAFU-HL-1</strain>
        <tissue evidence="5">Leaf</tissue>
    </source>
</reference>